<feature type="compositionally biased region" description="Basic and acidic residues" evidence="1">
    <location>
        <begin position="51"/>
        <end position="63"/>
    </location>
</feature>
<comment type="caution">
    <text evidence="2">The sequence shown here is derived from an EMBL/GenBank/DDBJ whole genome shotgun (WGS) entry which is preliminary data.</text>
</comment>
<evidence type="ECO:0000256" key="1">
    <source>
        <dbReference type="SAM" id="MobiDB-lite"/>
    </source>
</evidence>
<feature type="region of interest" description="Disordered" evidence="1">
    <location>
        <begin position="161"/>
        <end position="184"/>
    </location>
</feature>
<sequence length="184" mass="19884">MGFHALRNLWAAIVFNQRIPRPRSAKGGGTPAGIPPPSEARMTLLGSRSPAQDRKQRRVDRNKIPTAPVSMGPLQPAAVEPPAVAPRRTLWETWHRNLSPWGLAKGWVSLPILSHLVSFSLNLFFEYQLPGAPASLVGGRLGVASAGGDADHALHSFIRIPRAGPPPARSSEKPPRPTVGTWEL</sequence>
<accession>A0A7J8AN76</accession>
<keyword evidence="3" id="KW-1185">Reference proteome</keyword>
<evidence type="ECO:0000313" key="3">
    <source>
        <dbReference type="Proteomes" id="UP000527355"/>
    </source>
</evidence>
<reference evidence="2 3" key="1">
    <citation type="journal article" date="2020" name="Nature">
        <title>Six reference-quality genomes reveal evolution of bat adaptations.</title>
        <authorList>
            <person name="Jebb D."/>
            <person name="Huang Z."/>
            <person name="Pippel M."/>
            <person name="Hughes G.M."/>
            <person name="Lavrichenko K."/>
            <person name="Devanna P."/>
            <person name="Winkler S."/>
            <person name="Jermiin L.S."/>
            <person name="Skirmuntt E.C."/>
            <person name="Katzourakis A."/>
            <person name="Burkitt-Gray L."/>
            <person name="Ray D.A."/>
            <person name="Sullivan K.A.M."/>
            <person name="Roscito J.G."/>
            <person name="Kirilenko B.M."/>
            <person name="Davalos L.M."/>
            <person name="Corthals A.P."/>
            <person name="Power M.L."/>
            <person name="Jones G."/>
            <person name="Ransome R.D."/>
            <person name="Dechmann D.K.N."/>
            <person name="Locatelli A.G."/>
            <person name="Puechmaille S.J."/>
            <person name="Fedrigo O."/>
            <person name="Jarvis E.D."/>
            <person name="Hiller M."/>
            <person name="Vernes S.C."/>
            <person name="Myers E.W."/>
            <person name="Teeling E.C."/>
        </authorList>
    </citation>
    <scope>NUCLEOTIDE SEQUENCE [LARGE SCALE GENOMIC DNA]</scope>
    <source>
        <strain evidence="2">MMyoMyo1</strain>
        <tissue evidence="2">Flight muscle</tissue>
    </source>
</reference>
<gene>
    <name evidence="2" type="ORF">mMyoMyo1_008139</name>
</gene>
<protein>
    <submittedName>
        <fullName evidence="2">Uncharacterized protein</fullName>
    </submittedName>
</protein>
<dbReference type="Proteomes" id="UP000527355">
    <property type="component" value="Unassembled WGS sequence"/>
</dbReference>
<feature type="region of interest" description="Disordered" evidence="1">
    <location>
        <begin position="21"/>
        <end position="81"/>
    </location>
</feature>
<organism evidence="2 3">
    <name type="scientific">Myotis myotis</name>
    <name type="common">Greater mouse-eared bat</name>
    <name type="synonym">Vespertilio myotis</name>
    <dbReference type="NCBI Taxonomy" id="51298"/>
    <lineage>
        <taxon>Eukaryota</taxon>
        <taxon>Metazoa</taxon>
        <taxon>Chordata</taxon>
        <taxon>Craniata</taxon>
        <taxon>Vertebrata</taxon>
        <taxon>Euteleostomi</taxon>
        <taxon>Mammalia</taxon>
        <taxon>Eutheria</taxon>
        <taxon>Laurasiatheria</taxon>
        <taxon>Chiroptera</taxon>
        <taxon>Yangochiroptera</taxon>
        <taxon>Vespertilionidae</taxon>
        <taxon>Myotis</taxon>
    </lineage>
</organism>
<evidence type="ECO:0000313" key="2">
    <source>
        <dbReference type="EMBL" id="KAF6387676.1"/>
    </source>
</evidence>
<dbReference type="AlphaFoldDB" id="A0A7J8AN76"/>
<dbReference type="EMBL" id="JABWUV010000001">
    <property type="protein sequence ID" value="KAF6387676.1"/>
    <property type="molecule type" value="Genomic_DNA"/>
</dbReference>
<proteinExistence type="predicted"/>
<name>A0A7J8AN76_MYOMY</name>